<evidence type="ECO:0000256" key="6">
    <source>
        <dbReference type="ARBA" id="ARBA00023136"/>
    </source>
</evidence>
<dbReference type="Proteomes" id="UP000622547">
    <property type="component" value="Unassembled WGS sequence"/>
</dbReference>
<dbReference type="RefSeq" id="WP_204078177.1">
    <property type="nucleotide sequence ID" value="NZ_BOOP01000047.1"/>
</dbReference>
<dbReference type="PROSITE" id="PS50850">
    <property type="entry name" value="MFS"/>
    <property type="match status" value="1"/>
</dbReference>
<dbReference type="SUPFAM" id="SSF103473">
    <property type="entry name" value="MFS general substrate transporter"/>
    <property type="match status" value="2"/>
</dbReference>
<dbReference type="Gene3D" id="1.20.1250.20">
    <property type="entry name" value="MFS general substrate transporter like domains"/>
    <property type="match status" value="2"/>
</dbReference>
<evidence type="ECO:0000256" key="2">
    <source>
        <dbReference type="ARBA" id="ARBA00022448"/>
    </source>
</evidence>
<name>A0A8J3UDG2_9ACTN</name>
<keyword evidence="4 7" id="KW-0812">Transmembrane</keyword>
<evidence type="ECO:0000256" key="4">
    <source>
        <dbReference type="ARBA" id="ARBA00022692"/>
    </source>
</evidence>
<evidence type="ECO:0000256" key="7">
    <source>
        <dbReference type="SAM" id="Phobius"/>
    </source>
</evidence>
<feature type="domain" description="Major facilitator superfamily (MFS) profile" evidence="8">
    <location>
        <begin position="19"/>
        <end position="507"/>
    </location>
</feature>
<proteinExistence type="predicted"/>
<gene>
    <name evidence="9" type="ORF">Pph01_77630</name>
</gene>
<keyword evidence="3" id="KW-1003">Cell membrane</keyword>
<feature type="transmembrane region" description="Helical" evidence="7">
    <location>
        <begin position="110"/>
        <end position="131"/>
    </location>
</feature>
<accession>A0A8J3UDG2</accession>
<comment type="subcellular location">
    <subcellularLocation>
        <location evidence="1">Cell membrane</location>
        <topology evidence="1">Multi-pass membrane protein</topology>
    </subcellularLocation>
</comment>
<dbReference type="PRINTS" id="PR01035">
    <property type="entry name" value="TCRTETA"/>
</dbReference>
<feature type="transmembrane region" description="Helical" evidence="7">
    <location>
        <begin position="170"/>
        <end position="193"/>
    </location>
</feature>
<keyword evidence="2" id="KW-0813">Transport</keyword>
<feature type="transmembrane region" description="Helical" evidence="7">
    <location>
        <begin position="143"/>
        <end position="164"/>
    </location>
</feature>
<dbReference type="CDD" id="cd17321">
    <property type="entry name" value="MFS_MMR_MDR_like"/>
    <property type="match status" value="1"/>
</dbReference>
<dbReference type="InterPro" id="IPR001958">
    <property type="entry name" value="Tet-R_TetA/multi-R_MdtG-like"/>
</dbReference>
<keyword evidence="5 7" id="KW-1133">Transmembrane helix</keyword>
<evidence type="ECO:0000256" key="1">
    <source>
        <dbReference type="ARBA" id="ARBA00004651"/>
    </source>
</evidence>
<dbReference type="InterPro" id="IPR020846">
    <property type="entry name" value="MFS_dom"/>
</dbReference>
<dbReference type="InterPro" id="IPR011701">
    <property type="entry name" value="MFS"/>
</dbReference>
<organism evidence="9 10">
    <name type="scientific">Planotetraspora phitsanulokensis</name>
    <dbReference type="NCBI Taxonomy" id="575192"/>
    <lineage>
        <taxon>Bacteria</taxon>
        <taxon>Bacillati</taxon>
        <taxon>Actinomycetota</taxon>
        <taxon>Actinomycetes</taxon>
        <taxon>Streptosporangiales</taxon>
        <taxon>Streptosporangiaceae</taxon>
        <taxon>Planotetraspora</taxon>
    </lineage>
</organism>
<dbReference type="AlphaFoldDB" id="A0A8J3UDG2"/>
<evidence type="ECO:0000313" key="9">
    <source>
        <dbReference type="EMBL" id="GII42760.1"/>
    </source>
</evidence>
<dbReference type="GO" id="GO:0022857">
    <property type="term" value="F:transmembrane transporter activity"/>
    <property type="evidence" value="ECO:0007669"/>
    <property type="project" value="InterPro"/>
</dbReference>
<feature type="transmembrane region" description="Helical" evidence="7">
    <location>
        <begin position="205"/>
        <end position="224"/>
    </location>
</feature>
<comment type="caution">
    <text evidence="9">The sequence shown here is derived from an EMBL/GenBank/DDBJ whole genome shotgun (WGS) entry which is preliminary data.</text>
</comment>
<dbReference type="Pfam" id="PF07690">
    <property type="entry name" value="MFS_1"/>
    <property type="match status" value="1"/>
</dbReference>
<feature type="transmembrane region" description="Helical" evidence="7">
    <location>
        <begin position="20"/>
        <end position="41"/>
    </location>
</feature>
<evidence type="ECO:0000256" key="5">
    <source>
        <dbReference type="ARBA" id="ARBA00022989"/>
    </source>
</evidence>
<keyword evidence="10" id="KW-1185">Reference proteome</keyword>
<feature type="transmembrane region" description="Helical" evidence="7">
    <location>
        <begin position="308"/>
        <end position="330"/>
    </location>
</feature>
<sequence length="523" mass="55076">MNMTEAGTEERAGRREWLGLIVVAMPTLLMSLDVSVLYLALPQLSADLNANSTQQLWIMDIYSFMSAGFLVTMGTLGDRVGRRRLLLIGAAGFSVASVLAAYSVNVYMLIASRALLGIAAATLTPSTLSLLSNMFKNPRQRGAAIGVWYSCFMGGMTVGPLIGGVLLDNFWWGSVFLLGVPVMVALLIAAPLVLPEYRDQGGGRLDLVSVVLSLAAVLPVIYGLKETARTGWHSVPVVCVVFGLLVGWAFVRRQRRLDEPLLDMRLFGKRAFTAAQGIMLLMGIMMAGSTLLSALYLQVVQGLSPLQAGLWLLPQNVTMVIGSMLAPHIARRFRREYVIAFGLMLTAVGFLLITQVDAVGGLGLLVTGLVCTSGGVSVPMPLMTDLVVGAAPLEKAGSAASIMQTGGEFGVALGVATLGSLGTLVYRSELPHDVPPDVPAASLHTALQSISAAAEEAGRLPAAVGGDLFAAAREAFTSGLNTVGIIGAGAFLAMAIIAVTMFRQRTRPAAVEPAVAVDLEFRS</sequence>
<feature type="transmembrane region" description="Helical" evidence="7">
    <location>
        <begin position="61"/>
        <end position="78"/>
    </location>
</feature>
<evidence type="ECO:0000256" key="3">
    <source>
        <dbReference type="ARBA" id="ARBA00022475"/>
    </source>
</evidence>
<protein>
    <submittedName>
        <fullName evidence="9">MFS transporter</fullName>
    </submittedName>
</protein>
<dbReference type="EMBL" id="BOOP01000047">
    <property type="protein sequence ID" value="GII42760.1"/>
    <property type="molecule type" value="Genomic_DNA"/>
</dbReference>
<evidence type="ECO:0000313" key="10">
    <source>
        <dbReference type="Proteomes" id="UP000622547"/>
    </source>
</evidence>
<feature type="transmembrane region" description="Helical" evidence="7">
    <location>
        <begin position="483"/>
        <end position="502"/>
    </location>
</feature>
<feature type="transmembrane region" description="Helical" evidence="7">
    <location>
        <begin position="272"/>
        <end position="296"/>
    </location>
</feature>
<feature type="transmembrane region" description="Helical" evidence="7">
    <location>
        <begin position="85"/>
        <end position="104"/>
    </location>
</feature>
<feature type="transmembrane region" description="Helical" evidence="7">
    <location>
        <begin position="337"/>
        <end position="356"/>
    </location>
</feature>
<dbReference type="PANTHER" id="PTHR42718">
    <property type="entry name" value="MAJOR FACILITATOR SUPERFAMILY MULTIDRUG TRANSPORTER MFSC"/>
    <property type="match status" value="1"/>
</dbReference>
<dbReference type="GO" id="GO:0005886">
    <property type="term" value="C:plasma membrane"/>
    <property type="evidence" value="ECO:0007669"/>
    <property type="project" value="UniProtKB-SubCell"/>
</dbReference>
<reference evidence="9 10" key="1">
    <citation type="submission" date="2021-01" db="EMBL/GenBank/DDBJ databases">
        <title>Whole genome shotgun sequence of Planotetraspora phitsanulokensis NBRC 104273.</title>
        <authorList>
            <person name="Komaki H."/>
            <person name="Tamura T."/>
        </authorList>
    </citation>
    <scope>NUCLEOTIDE SEQUENCE [LARGE SCALE GENOMIC DNA]</scope>
    <source>
        <strain evidence="9 10">NBRC 104273</strain>
    </source>
</reference>
<evidence type="ECO:0000259" key="8">
    <source>
        <dbReference type="PROSITE" id="PS50850"/>
    </source>
</evidence>
<keyword evidence="6 7" id="KW-0472">Membrane</keyword>
<dbReference type="PANTHER" id="PTHR42718:SF47">
    <property type="entry name" value="METHYL VIOLOGEN RESISTANCE PROTEIN SMVA"/>
    <property type="match status" value="1"/>
</dbReference>
<feature type="transmembrane region" description="Helical" evidence="7">
    <location>
        <begin position="230"/>
        <end position="251"/>
    </location>
</feature>
<dbReference type="InterPro" id="IPR036259">
    <property type="entry name" value="MFS_trans_sf"/>
</dbReference>